<keyword evidence="1" id="KW-1133">Transmembrane helix</keyword>
<evidence type="ECO:0000313" key="2">
    <source>
        <dbReference type="EMBL" id="VAW67390.1"/>
    </source>
</evidence>
<gene>
    <name evidence="2" type="ORF">MNBD_GAMMA09-3809</name>
</gene>
<protein>
    <submittedName>
        <fullName evidence="2">Uncharacterized protein</fullName>
    </submittedName>
</protein>
<dbReference type="AlphaFoldDB" id="A0A3B0XRQ5"/>
<feature type="transmembrane region" description="Helical" evidence="1">
    <location>
        <begin position="21"/>
        <end position="41"/>
    </location>
</feature>
<organism evidence="2">
    <name type="scientific">hydrothermal vent metagenome</name>
    <dbReference type="NCBI Taxonomy" id="652676"/>
    <lineage>
        <taxon>unclassified sequences</taxon>
        <taxon>metagenomes</taxon>
        <taxon>ecological metagenomes</taxon>
    </lineage>
</organism>
<name>A0A3B0XRQ5_9ZZZZ</name>
<reference evidence="2" key="1">
    <citation type="submission" date="2018-06" db="EMBL/GenBank/DDBJ databases">
        <authorList>
            <person name="Zhirakovskaya E."/>
        </authorList>
    </citation>
    <scope>NUCLEOTIDE SEQUENCE</scope>
</reference>
<feature type="non-terminal residue" evidence="2">
    <location>
        <position position="55"/>
    </location>
</feature>
<dbReference type="EMBL" id="UOFI01000097">
    <property type="protein sequence ID" value="VAW67390.1"/>
    <property type="molecule type" value="Genomic_DNA"/>
</dbReference>
<accession>A0A3B0XRQ5</accession>
<keyword evidence="1" id="KW-0812">Transmembrane</keyword>
<keyword evidence="1" id="KW-0472">Membrane</keyword>
<sequence length="55" mass="6802">MFPFFQILNRKTAENRKTNHDVVFLLPVVCISVGMYVWFIFQMDFIFMQYDAYYY</sequence>
<evidence type="ECO:0000256" key="1">
    <source>
        <dbReference type="SAM" id="Phobius"/>
    </source>
</evidence>
<proteinExistence type="predicted"/>